<dbReference type="PANTHER" id="PTHR44259">
    <property type="entry name" value="OS07G0183000 PROTEIN-RELATED"/>
    <property type="match status" value="1"/>
</dbReference>
<evidence type="ECO:0000313" key="3">
    <source>
        <dbReference type="Proteomes" id="UP001457282"/>
    </source>
</evidence>
<dbReference type="Proteomes" id="UP001457282">
    <property type="component" value="Unassembled WGS sequence"/>
</dbReference>
<organism evidence="2 3">
    <name type="scientific">Rubus argutus</name>
    <name type="common">Southern blackberry</name>
    <dbReference type="NCBI Taxonomy" id="59490"/>
    <lineage>
        <taxon>Eukaryota</taxon>
        <taxon>Viridiplantae</taxon>
        <taxon>Streptophyta</taxon>
        <taxon>Embryophyta</taxon>
        <taxon>Tracheophyta</taxon>
        <taxon>Spermatophyta</taxon>
        <taxon>Magnoliopsida</taxon>
        <taxon>eudicotyledons</taxon>
        <taxon>Gunneridae</taxon>
        <taxon>Pentapetalae</taxon>
        <taxon>rosids</taxon>
        <taxon>fabids</taxon>
        <taxon>Rosales</taxon>
        <taxon>Rosaceae</taxon>
        <taxon>Rosoideae</taxon>
        <taxon>Rosoideae incertae sedis</taxon>
        <taxon>Rubus</taxon>
    </lineage>
</organism>
<keyword evidence="3" id="KW-1185">Reference proteome</keyword>
<proteinExistence type="predicted"/>
<reference evidence="2 3" key="1">
    <citation type="journal article" date="2023" name="G3 (Bethesda)">
        <title>A chromosome-length genome assembly and annotation of blackberry (Rubus argutus, cv. 'Hillquist').</title>
        <authorList>
            <person name="Bruna T."/>
            <person name="Aryal R."/>
            <person name="Dudchenko O."/>
            <person name="Sargent D.J."/>
            <person name="Mead D."/>
            <person name="Buti M."/>
            <person name="Cavallini A."/>
            <person name="Hytonen T."/>
            <person name="Andres J."/>
            <person name="Pham M."/>
            <person name="Weisz D."/>
            <person name="Mascagni F."/>
            <person name="Usai G."/>
            <person name="Natali L."/>
            <person name="Bassil N."/>
            <person name="Fernandez G.E."/>
            <person name="Lomsadze A."/>
            <person name="Armour M."/>
            <person name="Olukolu B."/>
            <person name="Poorten T."/>
            <person name="Britton C."/>
            <person name="Davik J."/>
            <person name="Ashrafi H."/>
            <person name="Aiden E.L."/>
            <person name="Borodovsky M."/>
            <person name="Worthington M."/>
        </authorList>
    </citation>
    <scope>NUCLEOTIDE SEQUENCE [LARGE SCALE GENOMIC DNA]</scope>
    <source>
        <strain evidence="2">PI 553951</strain>
    </source>
</reference>
<dbReference type="PANTHER" id="PTHR44259:SF107">
    <property type="entry name" value="F-BOX PROTEIN SKIP23-LIKE"/>
    <property type="match status" value="1"/>
</dbReference>
<accession>A0AAW1Y8P4</accession>
<dbReference type="Pfam" id="PF03478">
    <property type="entry name" value="Beta-prop_KIB1-4"/>
    <property type="match status" value="1"/>
</dbReference>
<dbReference type="AlphaFoldDB" id="A0AAW1Y8P4"/>
<protein>
    <recommendedName>
        <fullName evidence="1">KIB1-4 beta-propeller domain-containing protein</fullName>
    </recommendedName>
</protein>
<evidence type="ECO:0000313" key="2">
    <source>
        <dbReference type="EMBL" id="KAK9945429.1"/>
    </source>
</evidence>
<gene>
    <name evidence="2" type="ORF">M0R45_010946</name>
</gene>
<dbReference type="InterPro" id="IPR005174">
    <property type="entry name" value="KIB1-4_b-propeller"/>
</dbReference>
<dbReference type="InterPro" id="IPR050942">
    <property type="entry name" value="F-box_BR-signaling"/>
</dbReference>
<sequence>MTAPMLLICANKRHTWNLYSIVDDKVFDLQLSVPNKRYCGSSFGWLIDVDKNFAVTLINPFLRVKGRTKKENSIIRLPPMRPPPNIDDQRLRWSRQCEHYVFKATMSADPILNAEDCIVVVIYLELCKMAFIRLRKDTTWTYIDMSVDRQGTLIHEVARVEDKFYVVDYFNRLLSFGVTGESNSDLELVARITRRPGVDKRYLVYSNEKELLMLIRCMAYTGGKRATKRFLVYEFNFDKCEWFEKHNLGDDVALFVGDNSSISVSASKSGCLSNCIYFIHDSDLNGYDIGRRYHLDFGVYNVKSRSILQPCTEHARNLVEMTDYQPVWVVPTLKL</sequence>
<name>A0AAW1Y8P4_RUBAR</name>
<comment type="caution">
    <text evidence="2">The sequence shown here is derived from an EMBL/GenBank/DDBJ whole genome shotgun (WGS) entry which is preliminary data.</text>
</comment>
<evidence type="ECO:0000259" key="1">
    <source>
        <dbReference type="Pfam" id="PF03478"/>
    </source>
</evidence>
<dbReference type="EMBL" id="JBEDUW010000002">
    <property type="protein sequence ID" value="KAK9945429.1"/>
    <property type="molecule type" value="Genomic_DNA"/>
</dbReference>
<feature type="domain" description="KIB1-4 beta-propeller" evidence="1">
    <location>
        <begin position="18"/>
        <end position="301"/>
    </location>
</feature>